<dbReference type="Gene3D" id="2.60.120.1140">
    <property type="entry name" value="Protein of unknown function DUF192"/>
    <property type="match status" value="1"/>
</dbReference>
<feature type="signal peptide" evidence="1">
    <location>
        <begin position="1"/>
        <end position="21"/>
    </location>
</feature>
<dbReference type="InterPro" id="IPR038695">
    <property type="entry name" value="Saro_0823-like_sf"/>
</dbReference>
<dbReference type="Pfam" id="PF02643">
    <property type="entry name" value="DUF192"/>
    <property type="match status" value="1"/>
</dbReference>
<organism evidence="2 3">
    <name type="scientific">Aidingimonas halophila</name>
    <dbReference type="NCBI Taxonomy" id="574349"/>
    <lineage>
        <taxon>Bacteria</taxon>
        <taxon>Pseudomonadati</taxon>
        <taxon>Pseudomonadota</taxon>
        <taxon>Gammaproteobacteria</taxon>
        <taxon>Oceanospirillales</taxon>
        <taxon>Halomonadaceae</taxon>
        <taxon>Aidingimonas</taxon>
    </lineage>
</organism>
<accession>A0A1H2SK59</accession>
<reference evidence="2 3" key="1">
    <citation type="submission" date="2016-10" db="EMBL/GenBank/DDBJ databases">
        <authorList>
            <person name="de Groot N.N."/>
        </authorList>
    </citation>
    <scope>NUCLEOTIDE SEQUENCE [LARGE SCALE GENOMIC DNA]</scope>
    <source>
        <strain evidence="2 3">DSM 19219</strain>
    </source>
</reference>
<dbReference type="InterPro" id="IPR003795">
    <property type="entry name" value="DUF192"/>
</dbReference>
<name>A0A1H2SK59_9GAMM</name>
<sequence>MTPRRLLVTVLWLSLTSAVSAGEHASSDMAFDTGTLTIDTGEREERLSVELAKTGQQRSRGLMERDHLDDDAGMLFLYEQERSSRTSFWMYRTRIPLDIAFIDGAGEIAAMRRMPPCEAESPGGCPTYEAGVAYVAALEVNAGYFEERGIDIGDRVALDGESVGRDGER</sequence>
<feature type="chain" id="PRO_5011438969" description="DUF192 domain-containing protein" evidence="1">
    <location>
        <begin position="22"/>
        <end position="169"/>
    </location>
</feature>
<dbReference type="EMBL" id="FNNI01000001">
    <property type="protein sequence ID" value="SDW31845.1"/>
    <property type="molecule type" value="Genomic_DNA"/>
</dbReference>
<dbReference type="PANTHER" id="PTHR37953">
    <property type="entry name" value="UPF0127 PROTEIN MJ1496"/>
    <property type="match status" value="1"/>
</dbReference>
<dbReference type="OrthoDB" id="5526466at2"/>
<protein>
    <recommendedName>
        <fullName evidence="4">DUF192 domain-containing protein</fullName>
    </recommendedName>
</protein>
<keyword evidence="3" id="KW-1185">Reference proteome</keyword>
<keyword evidence="1" id="KW-0732">Signal</keyword>
<dbReference type="Proteomes" id="UP000198500">
    <property type="component" value="Unassembled WGS sequence"/>
</dbReference>
<evidence type="ECO:0008006" key="4">
    <source>
        <dbReference type="Google" id="ProtNLM"/>
    </source>
</evidence>
<evidence type="ECO:0000256" key="1">
    <source>
        <dbReference type="SAM" id="SignalP"/>
    </source>
</evidence>
<dbReference type="AlphaFoldDB" id="A0A1H2SK59"/>
<dbReference type="STRING" id="574349.SAMN05443545_101581"/>
<gene>
    <name evidence="2" type="ORF">SAMN05443545_101581</name>
</gene>
<dbReference type="RefSeq" id="WP_092567968.1">
    <property type="nucleotide sequence ID" value="NZ_BMXH01000001.1"/>
</dbReference>
<evidence type="ECO:0000313" key="3">
    <source>
        <dbReference type="Proteomes" id="UP000198500"/>
    </source>
</evidence>
<evidence type="ECO:0000313" key="2">
    <source>
        <dbReference type="EMBL" id="SDW31845.1"/>
    </source>
</evidence>
<proteinExistence type="predicted"/>
<dbReference type="PANTHER" id="PTHR37953:SF1">
    <property type="entry name" value="UPF0127 PROTEIN MJ1496"/>
    <property type="match status" value="1"/>
</dbReference>